<gene>
    <name evidence="2" type="ORF">DQ356_09360</name>
</gene>
<keyword evidence="1" id="KW-0812">Transmembrane</keyword>
<keyword evidence="1" id="KW-1133">Transmembrane helix</keyword>
<dbReference type="AlphaFoldDB" id="A0A368MWX9"/>
<organism evidence="2 3">
    <name type="scientific">Chryseobacterium lacus</name>
    <dbReference type="NCBI Taxonomy" id="2058346"/>
    <lineage>
        <taxon>Bacteria</taxon>
        <taxon>Pseudomonadati</taxon>
        <taxon>Bacteroidota</taxon>
        <taxon>Flavobacteriia</taxon>
        <taxon>Flavobacteriales</taxon>
        <taxon>Weeksellaceae</taxon>
        <taxon>Chryseobacterium group</taxon>
        <taxon>Chryseobacterium</taxon>
    </lineage>
</organism>
<sequence length="98" mass="11295">MLNVNMEDKISSGNNHLKHISNLIGFLNVACYVIVGLAHFINIEWLAWISLPLLLYGLFLFFKNFSQLKNNPATRLSTVFIAPFFYIFFIVYAGFVLF</sequence>
<keyword evidence="3" id="KW-1185">Reference proteome</keyword>
<evidence type="ECO:0000256" key="1">
    <source>
        <dbReference type="SAM" id="Phobius"/>
    </source>
</evidence>
<name>A0A368MWX9_9FLAO</name>
<protein>
    <submittedName>
        <fullName evidence="2">Uncharacterized protein</fullName>
    </submittedName>
</protein>
<evidence type="ECO:0000313" key="2">
    <source>
        <dbReference type="EMBL" id="RCU42526.1"/>
    </source>
</evidence>
<dbReference type="EMBL" id="QPIE01000006">
    <property type="protein sequence ID" value="RCU42526.1"/>
    <property type="molecule type" value="Genomic_DNA"/>
</dbReference>
<keyword evidence="1" id="KW-0472">Membrane</keyword>
<proteinExistence type="predicted"/>
<feature type="transmembrane region" description="Helical" evidence="1">
    <location>
        <begin position="20"/>
        <end position="39"/>
    </location>
</feature>
<feature type="transmembrane region" description="Helical" evidence="1">
    <location>
        <begin position="74"/>
        <end position="95"/>
    </location>
</feature>
<evidence type="ECO:0000313" key="3">
    <source>
        <dbReference type="Proteomes" id="UP000252172"/>
    </source>
</evidence>
<comment type="caution">
    <text evidence="2">The sequence shown here is derived from an EMBL/GenBank/DDBJ whole genome shotgun (WGS) entry which is preliminary data.</text>
</comment>
<dbReference type="Proteomes" id="UP000252172">
    <property type="component" value="Unassembled WGS sequence"/>
</dbReference>
<reference evidence="2 3" key="1">
    <citation type="submission" date="2018-07" db="EMBL/GenBank/DDBJ databases">
        <title>Chryseobacterium lacus sp. nov., isolated from lake water.</title>
        <authorList>
            <person name="Li C.-M."/>
        </authorList>
    </citation>
    <scope>NUCLEOTIDE SEQUENCE [LARGE SCALE GENOMIC DNA]</scope>
    <source>
        <strain evidence="2 3">YLOS41</strain>
    </source>
</reference>
<accession>A0A368MWX9</accession>
<feature type="transmembrane region" description="Helical" evidence="1">
    <location>
        <begin position="45"/>
        <end position="62"/>
    </location>
</feature>